<organism evidence="1 2">
    <name type="scientific">Vreelandella salicampi</name>
    <dbReference type="NCBI Taxonomy" id="1449798"/>
    <lineage>
        <taxon>Bacteria</taxon>
        <taxon>Pseudomonadati</taxon>
        <taxon>Pseudomonadota</taxon>
        <taxon>Gammaproteobacteria</taxon>
        <taxon>Oceanospirillales</taxon>
        <taxon>Halomonadaceae</taxon>
        <taxon>Vreelandella</taxon>
    </lineage>
</organism>
<sequence length="63" mass="6597">MPKLSDEQTVSEQQDAVVRVLTSTGGASRPYFIGLAADLGYPTGGNPAQGVPAARLLLVPHDY</sequence>
<protein>
    <submittedName>
        <fullName evidence="1">Uncharacterized protein</fullName>
    </submittedName>
</protein>
<keyword evidence="2" id="KW-1185">Reference proteome</keyword>
<dbReference type="EMBL" id="JACCDF010000004">
    <property type="protein sequence ID" value="NYS60513.1"/>
    <property type="molecule type" value="Genomic_DNA"/>
</dbReference>
<proteinExistence type="predicted"/>
<reference evidence="1 2" key="1">
    <citation type="journal article" date="2015" name="Int. J. Syst. Evol. Microbiol.">
        <title>Halomonas salicampi sp. nov., a halotolerant and alkalitolerant bacterium isolated from a saltern soil.</title>
        <authorList>
            <person name="Lee J.C."/>
            <person name="Kim Y.S."/>
            <person name="Yun B.S."/>
            <person name="Whang K.S."/>
        </authorList>
    </citation>
    <scope>NUCLEOTIDE SEQUENCE [LARGE SCALE GENOMIC DNA]</scope>
    <source>
        <strain evidence="1 2">BH103</strain>
    </source>
</reference>
<accession>A0A7Z0LKD1</accession>
<dbReference type="Proteomes" id="UP000586119">
    <property type="component" value="Unassembled WGS sequence"/>
</dbReference>
<name>A0A7Z0LKD1_9GAMM</name>
<evidence type="ECO:0000313" key="2">
    <source>
        <dbReference type="Proteomes" id="UP000586119"/>
    </source>
</evidence>
<dbReference type="RefSeq" id="WP_179929841.1">
    <property type="nucleotide sequence ID" value="NZ_JACCDF010000004.1"/>
</dbReference>
<evidence type="ECO:0000313" key="1">
    <source>
        <dbReference type="EMBL" id="NYS60513.1"/>
    </source>
</evidence>
<dbReference type="AlphaFoldDB" id="A0A7Z0LKD1"/>
<comment type="caution">
    <text evidence="1">The sequence shown here is derived from an EMBL/GenBank/DDBJ whole genome shotgun (WGS) entry which is preliminary data.</text>
</comment>
<gene>
    <name evidence="1" type="ORF">HZS81_07020</name>
</gene>